<accession>A0A919CNU4</accession>
<keyword evidence="2" id="KW-1185">Reference proteome</keyword>
<proteinExistence type="predicted"/>
<name>A0A919CNU4_9PROT</name>
<evidence type="ECO:0000313" key="2">
    <source>
        <dbReference type="Proteomes" id="UP000630353"/>
    </source>
</evidence>
<comment type="caution">
    <text evidence="1">The sequence shown here is derived from an EMBL/GenBank/DDBJ whole genome shotgun (WGS) entry which is preliminary data.</text>
</comment>
<gene>
    <name evidence="1" type="ORF">GCM10017083_10700</name>
</gene>
<sequence length="60" mass="6620">MAVLNWVATPRYDGPGGSCRQHTDTLQMNGPDRMSPAFLAEVCGKIREFCPPPEQDPACR</sequence>
<dbReference type="Proteomes" id="UP000630353">
    <property type="component" value="Unassembled WGS sequence"/>
</dbReference>
<reference evidence="1" key="2">
    <citation type="submission" date="2020-09" db="EMBL/GenBank/DDBJ databases">
        <authorList>
            <person name="Sun Q."/>
            <person name="Kim S."/>
        </authorList>
    </citation>
    <scope>NUCLEOTIDE SEQUENCE</scope>
    <source>
        <strain evidence="1">KCTC 42651</strain>
    </source>
</reference>
<protein>
    <submittedName>
        <fullName evidence="1">Uncharacterized protein</fullName>
    </submittedName>
</protein>
<reference evidence="1" key="1">
    <citation type="journal article" date="2014" name="Int. J. Syst. Evol. Microbiol.">
        <title>Complete genome sequence of Corynebacterium casei LMG S-19264T (=DSM 44701T), isolated from a smear-ripened cheese.</title>
        <authorList>
            <consortium name="US DOE Joint Genome Institute (JGI-PGF)"/>
            <person name="Walter F."/>
            <person name="Albersmeier A."/>
            <person name="Kalinowski J."/>
            <person name="Ruckert C."/>
        </authorList>
    </citation>
    <scope>NUCLEOTIDE SEQUENCE</scope>
    <source>
        <strain evidence="1">KCTC 42651</strain>
    </source>
</reference>
<evidence type="ECO:0000313" key="1">
    <source>
        <dbReference type="EMBL" id="GHD43958.1"/>
    </source>
</evidence>
<dbReference type="AlphaFoldDB" id="A0A919CNU4"/>
<dbReference type="EMBL" id="BMZS01000002">
    <property type="protein sequence ID" value="GHD43958.1"/>
    <property type="molecule type" value="Genomic_DNA"/>
</dbReference>
<organism evidence="1 2">
    <name type="scientific">Thalassobaculum fulvum</name>
    <dbReference type="NCBI Taxonomy" id="1633335"/>
    <lineage>
        <taxon>Bacteria</taxon>
        <taxon>Pseudomonadati</taxon>
        <taxon>Pseudomonadota</taxon>
        <taxon>Alphaproteobacteria</taxon>
        <taxon>Rhodospirillales</taxon>
        <taxon>Thalassobaculaceae</taxon>
        <taxon>Thalassobaculum</taxon>
    </lineage>
</organism>